<protein>
    <recommendedName>
        <fullName evidence="3">SLH domain-containing protein</fullName>
    </recommendedName>
</protein>
<name>A0A134CJG0_9FIRM</name>
<dbReference type="STRING" id="1588748.HMPREF3182_00590"/>
<dbReference type="Proteomes" id="UP000070160">
    <property type="component" value="Unassembled WGS sequence"/>
</dbReference>
<keyword evidence="2" id="KW-1185">Reference proteome</keyword>
<organism evidence="1 2">
    <name type="scientific">Megasphaera hutchinsoni</name>
    <dbReference type="NCBI Taxonomy" id="1588748"/>
    <lineage>
        <taxon>Bacteria</taxon>
        <taxon>Bacillati</taxon>
        <taxon>Bacillota</taxon>
        <taxon>Negativicutes</taxon>
        <taxon>Veillonellales</taxon>
        <taxon>Veillonellaceae</taxon>
        <taxon>Megasphaera</taxon>
    </lineage>
</organism>
<comment type="caution">
    <text evidence="1">The sequence shown here is derived from an EMBL/GenBank/DDBJ whole genome shotgun (WGS) entry which is preliminary data.</text>
</comment>
<sequence length="115" mass="13572">MKSRMLLIWMVGLLIGNVYAYNPYAPNQFDVVEHNSWEYKVSQQVSKSGIAPEMAFKFNDSYRLTRFELVQFVAVAIQRRERVSESVQRLIDSLQKKLDHELQYVTPYKHNEEGK</sequence>
<dbReference type="RefSeq" id="WP_007392570.1">
    <property type="nucleotide sequence ID" value="NZ_KQ960936.1"/>
</dbReference>
<dbReference type="PATRIC" id="fig|1588748.3.peg.560"/>
<evidence type="ECO:0000313" key="1">
    <source>
        <dbReference type="EMBL" id="KXB92264.1"/>
    </source>
</evidence>
<dbReference type="AlphaFoldDB" id="A0A134CJG0"/>
<gene>
    <name evidence="1" type="ORF">HMPREF3182_00590</name>
</gene>
<evidence type="ECO:0008006" key="3">
    <source>
        <dbReference type="Google" id="ProtNLM"/>
    </source>
</evidence>
<evidence type="ECO:0000313" key="2">
    <source>
        <dbReference type="Proteomes" id="UP000070160"/>
    </source>
</evidence>
<dbReference type="EMBL" id="LSDT01000017">
    <property type="protein sequence ID" value="KXB92264.1"/>
    <property type="molecule type" value="Genomic_DNA"/>
</dbReference>
<reference evidence="2" key="1">
    <citation type="submission" date="2016-01" db="EMBL/GenBank/DDBJ databases">
        <authorList>
            <person name="Mitreva M."/>
            <person name="Pepin K.H."/>
            <person name="Mihindukulasuriya K.A."/>
            <person name="Fulton R."/>
            <person name="Fronick C."/>
            <person name="O'Laughlin M."/>
            <person name="Miner T."/>
            <person name="Herter B."/>
            <person name="Rosa B.A."/>
            <person name="Cordes M."/>
            <person name="Tomlinson C."/>
            <person name="Wollam A."/>
            <person name="Palsikar V.B."/>
            <person name="Mardis E.R."/>
            <person name="Wilson R.K."/>
        </authorList>
    </citation>
    <scope>NUCLEOTIDE SEQUENCE [LARGE SCALE GENOMIC DNA]</scope>
    <source>
        <strain evidence="2">KA00182</strain>
    </source>
</reference>
<accession>A0A134CJG0</accession>
<proteinExistence type="predicted"/>